<dbReference type="AlphaFoldDB" id="A0A7Z7NIN7"/>
<sequence>MKGAGVPVESLYSSNEGNGFYTEPHRCEYDTRVLALLSKQLGGGTAN</sequence>
<name>A0A7Z7NIN7_XANCH</name>
<reference evidence="1 2" key="1">
    <citation type="submission" date="2017-10" db="EMBL/GenBank/DDBJ databases">
        <authorList>
            <person name="Regsiter A."/>
            <person name="William W."/>
        </authorList>
    </citation>
    <scope>NUCLEOTIDE SEQUENCE [LARGE SCALE GENOMIC DNA]</scope>
    <source>
        <strain evidence="1 2">CFBP6991</strain>
    </source>
</reference>
<dbReference type="Proteomes" id="UP000234345">
    <property type="component" value="Unassembled WGS sequence"/>
</dbReference>
<proteinExistence type="predicted"/>
<dbReference type="RefSeq" id="WP_162045098.1">
    <property type="nucleotide sequence ID" value="NZ_JSBS02000055.1"/>
</dbReference>
<accession>A0A7Z7NIN7</accession>
<protein>
    <submittedName>
        <fullName evidence="1">Uncharacterized protein</fullName>
    </submittedName>
</protein>
<dbReference type="EMBL" id="OCZC01000081">
    <property type="protein sequence ID" value="SOO26301.1"/>
    <property type="molecule type" value="Genomic_DNA"/>
</dbReference>
<organism evidence="1 2">
    <name type="scientific">Xanthomonas campestris pv. phaseoli</name>
    <dbReference type="NCBI Taxonomy" id="317013"/>
    <lineage>
        <taxon>Bacteria</taxon>
        <taxon>Pseudomonadati</taxon>
        <taxon>Pseudomonadota</taxon>
        <taxon>Gammaproteobacteria</taxon>
        <taxon>Lysobacterales</taxon>
        <taxon>Lysobacteraceae</taxon>
        <taxon>Xanthomonas</taxon>
    </lineage>
</organism>
<evidence type="ECO:0000313" key="2">
    <source>
        <dbReference type="Proteomes" id="UP000234345"/>
    </source>
</evidence>
<gene>
    <name evidence="1" type="ORF">XFF6991_530150</name>
</gene>
<comment type="caution">
    <text evidence="1">The sequence shown here is derived from an EMBL/GenBank/DDBJ whole genome shotgun (WGS) entry which is preliminary data.</text>
</comment>
<evidence type="ECO:0000313" key="1">
    <source>
        <dbReference type="EMBL" id="SOO26301.1"/>
    </source>
</evidence>